<gene>
    <name evidence="1" type="ORF">KDW_40490</name>
</gene>
<name>A0A5J4KTX9_9CHLR</name>
<protein>
    <submittedName>
        <fullName evidence="1">Uncharacterized protein</fullName>
    </submittedName>
</protein>
<dbReference type="EMBL" id="BKZW01000002">
    <property type="protein sequence ID" value="GER89887.1"/>
    <property type="molecule type" value="Genomic_DNA"/>
</dbReference>
<sequence>MSRKFSEMYRQYCEAVEGSIGEKVRRPLSEEEKWGIWNDGSLLQLEMFERAVLAAPSPEEAAQIVSEQVGIAKKYFPKMIETLLHKVTALLQRPLADEEEGQLRAIAWVADAMHIIEQLIDTPQDQRDIVFYQLMTH</sequence>
<evidence type="ECO:0000313" key="2">
    <source>
        <dbReference type="Proteomes" id="UP000326912"/>
    </source>
</evidence>
<keyword evidence="2" id="KW-1185">Reference proteome</keyword>
<accession>A0A5J4KTX9</accession>
<organism evidence="1 2">
    <name type="scientific">Dictyobacter vulcani</name>
    <dbReference type="NCBI Taxonomy" id="2607529"/>
    <lineage>
        <taxon>Bacteria</taxon>
        <taxon>Bacillati</taxon>
        <taxon>Chloroflexota</taxon>
        <taxon>Ktedonobacteria</taxon>
        <taxon>Ktedonobacterales</taxon>
        <taxon>Dictyobacteraceae</taxon>
        <taxon>Dictyobacter</taxon>
    </lineage>
</organism>
<dbReference type="Proteomes" id="UP000326912">
    <property type="component" value="Unassembled WGS sequence"/>
</dbReference>
<proteinExistence type="predicted"/>
<dbReference type="RefSeq" id="WP_151757705.1">
    <property type="nucleotide sequence ID" value="NZ_BKZW01000002.1"/>
</dbReference>
<comment type="caution">
    <text evidence="1">The sequence shown here is derived from an EMBL/GenBank/DDBJ whole genome shotgun (WGS) entry which is preliminary data.</text>
</comment>
<dbReference type="AlphaFoldDB" id="A0A5J4KTX9"/>
<reference evidence="1 2" key="1">
    <citation type="submission" date="2019-10" db="EMBL/GenBank/DDBJ databases">
        <title>Dictyobacter vulcani sp. nov., within the class Ktedonobacteria, isolated from soil of volcanic Mt. Zao.</title>
        <authorList>
            <person name="Zheng Y."/>
            <person name="Wang C.M."/>
            <person name="Sakai Y."/>
            <person name="Abe K."/>
            <person name="Yokota A."/>
            <person name="Yabe S."/>
        </authorList>
    </citation>
    <scope>NUCLEOTIDE SEQUENCE [LARGE SCALE GENOMIC DNA]</scope>
    <source>
        <strain evidence="1 2">W12</strain>
    </source>
</reference>
<evidence type="ECO:0000313" key="1">
    <source>
        <dbReference type="EMBL" id="GER89887.1"/>
    </source>
</evidence>